<keyword evidence="2" id="KW-1185">Reference proteome</keyword>
<evidence type="ECO:0000313" key="1">
    <source>
        <dbReference type="EMBL" id="AYF78488.1"/>
    </source>
</evidence>
<name>A0A386ZM16_9NOCA</name>
<proteinExistence type="predicted"/>
<evidence type="ECO:0000313" key="2">
    <source>
        <dbReference type="Proteomes" id="UP000267164"/>
    </source>
</evidence>
<dbReference type="KEGG" id="nyu:D7D52_36935"/>
<organism evidence="1 2">
    <name type="scientific">Nocardia yunnanensis</name>
    <dbReference type="NCBI Taxonomy" id="2382165"/>
    <lineage>
        <taxon>Bacteria</taxon>
        <taxon>Bacillati</taxon>
        <taxon>Actinomycetota</taxon>
        <taxon>Actinomycetes</taxon>
        <taxon>Mycobacteriales</taxon>
        <taxon>Nocardiaceae</taxon>
        <taxon>Nocardia</taxon>
    </lineage>
</organism>
<dbReference type="AlphaFoldDB" id="A0A386ZM16"/>
<sequence>MPVGRDDLALAGIPNGYFEGDWDTFQNYAIVRRMAGHGYRHIGTGASLLGFDRPSVPTVDEAQAVVADLASLYGAPDSSAWSELATVLSEQRILLIGYTEDFADTLDI</sequence>
<dbReference type="RefSeq" id="WP_120743571.1">
    <property type="nucleotide sequence ID" value="NZ_CP032568.1"/>
</dbReference>
<dbReference type="OrthoDB" id="7595245at2"/>
<dbReference type="EMBL" id="CP032568">
    <property type="protein sequence ID" value="AYF78488.1"/>
    <property type="molecule type" value="Genomic_DNA"/>
</dbReference>
<dbReference type="Proteomes" id="UP000267164">
    <property type="component" value="Chromosome"/>
</dbReference>
<accession>A0A386ZM16</accession>
<reference evidence="1 2" key="1">
    <citation type="submission" date="2018-09" db="EMBL/GenBank/DDBJ databases">
        <title>Nocardia yunnanensis sp. nov., an actinomycete isolated from a soil sample.</title>
        <authorList>
            <person name="Zhang J."/>
        </authorList>
    </citation>
    <scope>NUCLEOTIDE SEQUENCE [LARGE SCALE GENOMIC DNA]</scope>
    <source>
        <strain evidence="1 2">CFHS0054</strain>
    </source>
</reference>
<gene>
    <name evidence="1" type="ORF">D7D52_36935</name>
</gene>
<protein>
    <submittedName>
        <fullName evidence="1">Uncharacterized protein</fullName>
    </submittedName>
</protein>